<dbReference type="EMBL" id="BANU01000029">
    <property type="protein sequence ID" value="GAC62160.1"/>
    <property type="molecule type" value="Genomic_DNA"/>
</dbReference>
<organism evidence="2 3">
    <name type="scientific">Gordonia sihwensis NBRC 108236</name>
    <dbReference type="NCBI Taxonomy" id="1223544"/>
    <lineage>
        <taxon>Bacteria</taxon>
        <taxon>Bacillati</taxon>
        <taxon>Actinomycetota</taxon>
        <taxon>Actinomycetes</taxon>
        <taxon>Mycobacteriales</taxon>
        <taxon>Gordoniaceae</taxon>
        <taxon>Gordonia</taxon>
    </lineage>
</organism>
<proteinExistence type="predicted"/>
<keyword evidence="3" id="KW-1185">Reference proteome</keyword>
<reference evidence="2 3" key="1">
    <citation type="submission" date="2012-12" db="EMBL/GenBank/DDBJ databases">
        <title>Whole genome shotgun sequence of Gordonia sihwensis NBRC 108236.</title>
        <authorList>
            <person name="Yoshida I."/>
            <person name="Hosoyama A."/>
            <person name="Tsuchikane K."/>
            <person name="Ando Y."/>
            <person name="Baba S."/>
            <person name="Ohji S."/>
            <person name="Hamada M."/>
            <person name="Tamura T."/>
            <person name="Yamazoe A."/>
            <person name="Yamazaki S."/>
            <person name="Fujita N."/>
        </authorList>
    </citation>
    <scope>NUCLEOTIDE SEQUENCE [LARGE SCALE GENOMIC DNA]</scope>
    <source>
        <strain evidence="2 3">NBRC 108236</strain>
    </source>
</reference>
<dbReference type="InterPro" id="IPR000871">
    <property type="entry name" value="Beta-lactam_class-A"/>
</dbReference>
<accession>L7LLZ6</accession>
<evidence type="ECO:0000313" key="3">
    <source>
        <dbReference type="Proteomes" id="UP000035083"/>
    </source>
</evidence>
<dbReference type="AlphaFoldDB" id="L7LLZ6"/>
<dbReference type="PANTHER" id="PTHR35333">
    <property type="entry name" value="BETA-LACTAMASE"/>
    <property type="match status" value="1"/>
</dbReference>
<protein>
    <submittedName>
        <fullName evidence="2">Uncharacterized protein</fullName>
    </submittedName>
</protein>
<name>L7LLZ6_9ACTN</name>
<dbReference type="Proteomes" id="UP000035083">
    <property type="component" value="Unassembled WGS sequence"/>
</dbReference>
<keyword evidence="1" id="KW-0732">Signal</keyword>
<dbReference type="GO" id="GO:0046677">
    <property type="term" value="P:response to antibiotic"/>
    <property type="evidence" value="ECO:0007669"/>
    <property type="project" value="InterPro"/>
</dbReference>
<gene>
    <name evidence="2" type="ORF">GSI01S_29_00480</name>
</gene>
<dbReference type="PANTHER" id="PTHR35333:SF3">
    <property type="entry name" value="BETA-LACTAMASE-TYPE TRANSPEPTIDASE FOLD CONTAINING PROTEIN"/>
    <property type="match status" value="1"/>
</dbReference>
<comment type="caution">
    <text evidence="2">The sequence shown here is derived from an EMBL/GenBank/DDBJ whole genome shotgun (WGS) entry which is preliminary data.</text>
</comment>
<dbReference type="RefSeq" id="WP_006897563.1">
    <property type="nucleotide sequence ID" value="NZ_BANU01000029.1"/>
</dbReference>
<evidence type="ECO:0000313" key="2">
    <source>
        <dbReference type="EMBL" id="GAC62160.1"/>
    </source>
</evidence>
<dbReference type="GO" id="GO:0008800">
    <property type="term" value="F:beta-lactamase activity"/>
    <property type="evidence" value="ECO:0007669"/>
    <property type="project" value="InterPro"/>
</dbReference>
<dbReference type="eggNOG" id="COG2367">
    <property type="taxonomic scope" value="Bacteria"/>
</dbReference>
<evidence type="ECO:0000256" key="1">
    <source>
        <dbReference type="SAM" id="SignalP"/>
    </source>
</evidence>
<dbReference type="GO" id="GO:0030655">
    <property type="term" value="P:beta-lactam antibiotic catabolic process"/>
    <property type="evidence" value="ECO:0007669"/>
    <property type="project" value="InterPro"/>
</dbReference>
<dbReference type="SUPFAM" id="SSF56601">
    <property type="entry name" value="beta-lactamase/transpeptidase-like"/>
    <property type="match status" value="1"/>
</dbReference>
<feature type="chain" id="PRO_5038345701" evidence="1">
    <location>
        <begin position="25"/>
        <end position="305"/>
    </location>
</feature>
<dbReference type="Gene3D" id="3.40.710.10">
    <property type="entry name" value="DD-peptidase/beta-lactamase superfamily"/>
    <property type="match status" value="1"/>
</dbReference>
<feature type="signal peptide" evidence="1">
    <location>
        <begin position="1"/>
        <end position="24"/>
    </location>
</feature>
<sequence>MTRRTAVRRAAAVAAAVACLVPTAACGTSDGDGHAVATVVVTETAGSPVASSDPVGPASRTEAATTDAALTASFDAMAKTLAAPVGLALVPVGGGAAMTFGDQSPQVAWSTIKVPLAVAAQRKNGPSDAETAAIVASDNAAAESLWASLGSPAEAAAAVTRVLREGGDEHTTVPSRRLRPEFTVFGQTTWRLADAAVFSAHLPCLPDTGRIVSLMRNVAGNQQWGLESVPGRQTAVKGGWGPSVSGGYLVRQIGLLTLRDGRQVGVAMSTQASAGSMEPGTQVLDGVAQWLSKHLGALPGGRCPS</sequence>
<dbReference type="InterPro" id="IPR012338">
    <property type="entry name" value="Beta-lactam/transpept-like"/>
</dbReference>